<dbReference type="Gene3D" id="3.55.50.30">
    <property type="match status" value="1"/>
</dbReference>
<feature type="domain" description="FecR protein" evidence="2">
    <location>
        <begin position="116"/>
        <end position="205"/>
    </location>
</feature>
<gene>
    <name evidence="4" type="ORF">HNQ68_000403</name>
</gene>
<dbReference type="Pfam" id="PF04773">
    <property type="entry name" value="FecR"/>
    <property type="match status" value="1"/>
</dbReference>
<dbReference type="InterPro" id="IPR012373">
    <property type="entry name" value="Ferrdict_sens_TM"/>
</dbReference>
<organism evidence="4 5">
    <name type="scientific">Pseudochrobactrum saccharolyticum</name>
    <dbReference type="NCBI Taxonomy" id="354352"/>
    <lineage>
        <taxon>Bacteria</taxon>
        <taxon>Pseudomonadati</taxon>
        <taxon>Pseudomonadota</taxon>
        <taxon>Alphaproteobacteria</taxon>
        <taxon>Hyphomicrobiales</taxon>
        <taxon>Brucellaceae</taxon>
        <taxon>Pseudochrobactrum</taxon>
    </lineage>
</organism>
<keyword evidence="1" id="KW-0472">Membrane</keyword>
<proteinExistence type="predicted"/>
<dbReference type="InterPro" id="IPR032623">
    <property type="entry name" value="FecR_N"/>
</dbReference>
<dbReference type="InterPro" id="IPR006860">
    <property type="entry name" value="FecR"/>
</dbReference>
<evidence type="ECO:0000256" key="1">
    <source>
        <dbReference type="SAM" id="Phobius"/>
    </source>
</evidence>
<comment type="caution">
    <text evidence="4">The sequence shown here is derived from an EMBL/GenBank/DDBJ whole genome shotgun (WGS) entry which is preliminary data.</text>
</comment>
<dbReference type="EMBL" id="JACHIL010000001">
    <property type="protein sequence ID" value="MBB5089891.1"/>
    <property type="molecule type" value="Genomic_DNA"/>
</dbReference>
<evidence type="ECO:0000259" key="2">
    <source>
        <dbReference type="Pfam" id="PF04773"/>
    </source>
</evidence>
<sequence>MTTKPDISDNEHWSAEAEQALDPVMRRAIDWFTVLSDGQAGAETIAAHRRWIAADPHHAEAYRKAEILWAGTAQMHRMQKRKTTRRMNRRNFGKLLLLAAFGAGSYGVMKTTAPDFQTASGERRLVALADGSQIHMSGGTALSVKITETQRNIILHHGEAYFSVARGQAPFTVQAASGRVTALGTKFNIALLNDLAEVLVTEHAVRIDYAAQSVTLQRGQKLTYEKQQISAPLPADDQIDLSWLEGRLVFIDKPLSDIVQVLNRWSAEQLILMDSSLAQRPVTLVVNIQDIDTVLTQLTQTLPIKARHIPLWGTLIYSA</sequence>
<name>A0A7W8AIJ7_9HYPH</name>
<dbReference type="Pfam" id="PF16220">
    <property type="entry name" value="DUF4880"/>
    <property type="match status" value="1"/>
</dbReference>
<dbReference type="Gene3D" id="2.60.120.1440">
    <property type="match status" value="1"/>
</dbReference>
<keyword evidence="1 4" id="KW-0812">Transmembrane</keyword>
<dbReference type="PIRSF" id="PIRSF018266">
    <property type="entry name" value="FecR"/>
    <property type="match status" value="1"/>
</dbReference>
<feature type="domain" description="FecR N-terminal" evidence="3">
    <location>
        <begin position="27"/>
        <end position="66"/>
    </location>
</feature>
<dbReference type="Proteomes" id="UP000531231">
    <property type="component" value="Unassembled WGS sequence"/>
</dbReference>
<dbReference type="PANTHER" id="PTHR30273">
    <property type="entry name" value="PERIPLASMIC SIGNAL SENSOR AND SIGMA FACTOR ACTIVATOR FECR-RELATED"/>
    <property type="match status" value="1"/>
</dbReference>
<keyword evidence="1" id="KW-1133">Transmembrane helix</keyword>
<reference evidence="4 5" key="1">
    <citation type="submission" date="2020-08" db="EMBL/GenBank/DDBJ databases">
        <title>Genomic Encyclopedia of Type Strains, Phase IV (KMG-IV): sequencing the most valuable type-strain genomes for metagenomic binning, comparative biology and taxonomic classification.</title>
        <authorList>
            <person name="Goeker M."/>
        </authorList>
    </citation>
    <scope>NUCLEOTIDE SEQUENCE [LARGE SCALE GENOMIC DNA]</scope>
    <source>
        <strain evidence="4 5">DSM 25620</strain>
    </source>
</reference>
<dbReference type="GO" id="GO:0016989">
    <property type="term" value="F:sigma factor antagonist activity"/>
    <property type="evidence" value="ECO:0007669"/>
    <property type="project" value="TreeGrafter"/>
</dbReference>
<dbReference type="RefSeq" id="WP_151158520.1">
    <property type="nucleotide sequence ID" value="NZ_JACHIL010000001.1"/>
</dbReference>
<evidence type="ECO:0000313" key="5">
    <source>
        <dbReference type="Proteomes" id="UP000531231"/>
    </source>
</evidence>
<evidence type="ECO:0000259" key="3">
    <source>
        <dbReference type="Pfam" id="PF16220"/>
    </source>
</evidence>
<accession>A0A7W8AIJ7</accession>
<evidence type="ECO:0000313" key="4">
    <source>
        <dbReference type="EMBL" id="MBB5089891.1"/>
    </source>
</evidence>
<keyword evidence="5" id="KW-1185">Reference proteome</keyword>
<dbReference type="PANTHER" id="PTHR30273:SF2">
    <property type="entry name" value="PROTEIN FECR"/>
    <property type="match status" value="1"/>
</dbReference>
<dbReference type="AlphaFoldDB" id="A0A7W8AIJ7"/>
<protein>
    <submittedName>
        <fullName evidence="4">Transmembrane sensor</fullName>
    </submittedName>
</protein>
<feature type="transmembrane region" description="Helical" evidence="1">
    <location>
        <begin position="91"/>
        <end position="109"/>
    </location>
</feature>